<name>A0A4R2NS69_9FLAO</name>
<dbReference type="PANTHER" id="PTHR30442:SF0">
    <property type="entry name" value="FE(3+) DICITRATE TRANSPORT PROTEIN FECA"/>
    <property type="match status" value="1"/>
</dbReference>
<dbReference type="OrthoDB" id="9758472at2"/>
<dbReference type="InterPro" id="IPR000531">
    <property type="entry name" value="Beta-barrel_TonB"/>
</dbReference>
<evidence type="ECO:0000256" key="6">
    <source>
        <dbReference type="ARBA" id="ARBA00023077"/>
    </source>
</evidence>
<keyword evidence="6 10" id="KW-0798">TonB box</keyword>
<dbReference type="InterPro" id="IPR012910">
    <property type="entry name" value="Plug_dom"/>
</dbReference>
<dbReference type="SUPFAM" id="SSF49464">
    <property type="entry name" value="Carboxypeptidase regulatory domain-like"/>
    <property type="match status" value="1"/>
</dbReference>
<evidence type="ECO:0000313" key="13">
    <source>
        <dbReference type="EMBL" id="TCP24799.1"/>
    </source>
</evidence>
<dbReference type="Proteomes" id="UP000294564">
    <property type="component" value="Unassembled WGS sequence"/>
</dbReference>
<feature type="domain" description="TonB-dependent receptor-like beta-barrel" evidence="11">
    <location>
        <begin position="314"/>
        <end position="777"/>
    </location>
</feature>
<keyword evidence="5" id="KW-0732">Signal</keyword>
<dbReference type="RefSeq" id="WP_132794844.1">
    <property type="nucleotide sequence ID" value="NZ_SLXM01000005.1"/>
</dbReference>
<dbReference type="PROSITE" id="PS01156">
    <property type="entry name" value="TONB_DEPENDENT_REC_2"/>
    <property type="match status" value="1"/>
</dbReference>
<dbReference type="InterPro" id="IPR036942">
    <property type="entry name" value="Beta-barrel_TonB_sf"/>
</dbReference>
<evidence type="ECO:0000256" key="8">
    <source>
        <dbReference type="ARBA" id="ARBA00023237"/>
    </source>
</evidence>
<keyword evidence="8 9" id="KW-0998">Cell outer membrane</keyword>
<dbReference type="Pfam" id="PF07715">
    <property type="entry name" value="Plug"/>
    <property type="match status" value="1"/>
</dbReference>
<dbReference type="InterPro" id="IPR037066">
    <property type="entry name" value="Plug_dom_sf"/>
</dbReference>
<keyword evidence="3 9" id="KW-1134">Transmembrane beta strand</keyword>
<comment type="similarity">
    <text evidence="9 10">Belongs to the TonB-dependent receptor family.</text>
</comment>
<gene>
    <name evidence="13" type="ORF">EV195_105230</name>
</gene>
<dbReference type="SUPFAM" id="SSF56935">
    <property type="entry name" value="Porins"/>
    <property type="match status" value="1"/>
</dbReference>
<evidence type="ECO:0000259" key="12">
    <source>
        <dbReference type="Pfam" id="PF07715"/>
    </source>
</evidence>
<dbReference type="EMBL" id="SLXM01000005">
    <property type="protein sequence ID" value="TCP24799.1"/>
    <property type="molecule type" value="Genomic_DNA"/>
</dbReference>
<accession>A0A4R2NS69</accession>
<dbReference type="Gene3D" id="2.40.170.20">
    <property type="entry name" value="TonB-dependent receptor, beta-barrel domain"/>
    <property type="match status" value="1"/>
</dbReference>
<dbReference type="PROSITE" id="PS52016">
    <property type="entry name" value="TONB_DEPENDENT_REC_3"/>
    <property type="match status" value="1"/>
</dbReference>
<dbReference type="InterPro" id="IPR010917">
    <property type="entry name" value="TonB_rcpt_CS"/>
</dbReference>
<keyword evidence="7 9" id="KW-0472">Membrane</keyword>
<dbReference type="AlphaFoldDB" id="A0A4R2NS69"/>
<evidence type="ECO:0000256" key="7">
    <source>
        <dbReference type="ARBA" id="ARBA00023136"/>
    </source>
</evidence>
<dbReference type="PANTHER" id="PTHR30442">
    <property type="entry name" value="IRON III DICITRATE TRANSPORT PROTEIN FECA"/>
    <property type="match status" value="1"/>
</dbReference>
<evidence type="ECO:0000259" key="11">
    <source>
        <dbReference type="Pfam" id="PF00593"/>
    </source>
</evidence>
<comment type="caution">
    <text evidence="13">The sequence shown here is derived from an EMBL/GenBank/DDBJ whole genome shotgun (WGS) entry which is preliminary data.</text>
</comment>
<protein>
    <submittedName>
        <fullName evidence="13">Fe(3+) dicitrate transport protein</fullName>
    </submittedName>
</protein>
<keyword evidence="2 9" id="KW-0813">Transport</keyword>
<evidence type="ECO:0000256" key="1">
    <source>
        <dbReference type="ARBA" id="ARBA00004571"/>
    </source>
</evidence>
<evidence type="ECO:0000256" key="9">
    <source>
        <dbReference type="PROSITE-ProRule" id="PRU01360"/>
    </source>
</evidence>
<evidence type="ECO:0000313" key="14">
    <source>
        <dbReference type="Proteomes" id="UP000294564"/>
    </source>
</evidence>
<dbReference type="Gene3D" id="2.170.130.10">
    <property type="entry name" value="TonB-dependent receptor, plug domain"/>
    <property type="match status" value="1"/>
</dbReference>
<comment type="subcellular location">
    <subcellularLocation>
        <location evidence="1 9">Cell outer membrane</location>
        <topology evidence="1 9">Multi-pass membrane protein</topology>
    </subcellularLocation>
</comment>
<evidence type="ECO:0000256" key="5">
    <source>
        <dbReference type="ARBA" id="ARBA00022729"/>
    </source>
</evidence>
<feature type="domain" description="TonB-dependent receptor plug" evidence="12">
    <location>
        <begin position="143"/>
        <end position="236"/>
    </location>
</feature>
<dbReference type="GO" id="GO:0009279">
    <property type="term" value="C:cell outer membrane"/>
    <property type="evidence" value="ECO:0007669"/>
    <property type="project" value="UniProtKB-SubCell"/>
</dbReference>
<evidence type="ECO:0000256" key="2">
    <source>
        <dbReference type="ARBA" id="ARBA00022448"/>
    </source>
</evidence>
<evidence type="ECO:0000256" key="4">
    <source>
        <dbReference type="ARBA" id="ARBA00022692"/>
    </source>
</evidence>
<proteinExistence type="inferred from homology"/>
<sequence length="811" mass="91270">MRLKLKDYSLLVIVFLFVIVASAQTKFTGIVTSETNKQLQKVQLLDVSGNTLAITDSKGYFEFTSAKKTFIVAFYLDEYELFETKFDVNTKTVYNIVLNSFSEELSEVEIKAKKRKAFELKRLKDVEGTAIYAGKKTEVILVTESMANLATNNARQLYNQVAGLNIFENDDAGLQLNVGGRGLDPNRTSNFNTRQNGYDISADVLGYPESYYTPATEGVQEIQVIRGAASLQYGTQFGGLINFIMKKPNPNKEFEVVTRNTLGSFNLFTNFTSIGGTSGKLSYYGYYNYKQGDGFRPNSGFNSKNAYAYIGYDFNTKTKLEAEGTYLTYLAQQAGGLTDAMFTDNPFQSNRTRNWFNVDWFLYNLRLTHDFSENTKLTFNFFGLNASRDAIGFRDRRVDVADNFEARELLSSDFSNFGFEARFLDKYTFFGKNATYLIGGKYYNASNTSFQGPGTDESDANFSSALDQFPNYTFQSDFENPNENIAIFGENIFYVNDKFSVTPGFRFEYINTGSNGFRKRVNRDGAGNPIGTVEESDNITKERSFVLLGIGLSYKPTDVLEVYGNVSQNYRSITFSDVNIVNPSNAVDPNLEDEKGFTIDAGVRGNLNKFVSYDVSGFALFYNNRIGDFTTTIPPLNTVGQLRTNVGEARILGLESLIDINMKRVFNLSNHYSLNTFINTSFITSEYTDSKENNIKGNKVEFVPDVNLKTGLKFGYKNFTTSLQYSYLSEQFNDANNSDQPDSSNAVRGPIPAYGILDFSASYSYKFVKLEVGVNNLLDEVYFTRRATGYPGPGIIPSAPRNWYTTLQFKF</sequence>
<evidence type="ECO:0000256" key="3">
    <source>
        <dbReference type="ARBA" id="ARBA00022452"/>
    </source>
</evidence>
<reference evidence="13 14" key="1">
    <citation type="submission" date="2019-03" db="EMBL/GenBank/DDBJ databases">
        <title>Genomic Encyclopedia of Type Strains, Phase IV (KMG-IV): sequencing the most valuable type-strain genomes for metagenomic binning, comparative biology and taxonomic classification.</title>
        <authorList>
            <person name="Goeker M."/>
        </authorList>
    </citation>
    <scope>NUCLEOTIDE SEQUENCE [LARGE SCALE GENOMIC DNA]</scope>
    <source>
        <strain evidence="13 14">DSM 14836</strain>
    </source>
</reference>
<dbReference type="GO" id="GO:0033214">
    <property type="term" value="P:siderophore-iron import into cell"/>
    <property type="evidence" value="ECO:0007669"/>
    <property type="project" value="TreeGrafter"/>
</dbReference>
<evidence type="ECO:0000256" key="10">
    <source>
        <dbReference type="RuleBase" id="RU003357"/>
    </source>
</evidence>
<dbReference type="Pfam" id="PF00593">
    <property type="entry name" value="TonB_dep_Rec_b-barrel"/>
    <property type="match status" value="1"/>
</dbReference>
<keyword evidence="4 9" id="KW-0812">Transmembrane</keyword>
<dbReference type="InterPro" id="IPR008969">
    <property type="entry name" value="CarboxyPept-like_regulatory"/>
</dbReference>
<dbReference type="InterPro" id="IPR039426">
    <property type="entry name" value="TonB-dep_rcpt-like"/>
</dbReference>
<keyword evidence="14" id="KW-1185">Reference proteome</keyword>
<organism evidence="13 14">
    <name type="scientific">Tenacibaculum skagerrakense</name>
    <dbReference type="NCBI Taxonomy" id="186571"/>
    <lineage>
        <taxon>Bacteria</taxon>
        <taxon>Pseudomonadati</taxon>
        <taxon>Bacteroidota</taxon>
        <taxon>Flavobacteriia</taxon>
        <taxon>Flavobacteriales</taxon>
        <taxon>Flavobacteriaceae</taxon>
        <taxon>Tenacibaculum</taxon>
    </lineage>
</organism>